<accession>A0AA88GRL2</accession>
<proteinExistence type="predicted"/>
<organism evidence="2 3">
    <name type="scientific">Naegleria lovaniensis</name>
    <name type="common">Amoeba</name>
    <dbReference type="NCBI Taxonomy" id="51637"/>
    <lineage>
        <taxon>Eukaryota</taxon>
        <taxon>Discoba</taxon>
        <taxon>Heterolobosea</taxon>
        <taxon>Tetramitia</taxon>
        <taxon>Eutetramitia</taxon>
        <taxon>Vahlkampfiidae</taxon>
        <taxon>Naegleria</taxon>
    </lineage>
</organism>
<gene>
    <name evidence="2" type="ORF">C9374_001171</name>
</gene>
<dbReference type="Proteomes" id="UP000816034">
    <property type="component" value="Unassembled WGS sequence"/>
</dbReference>
<evidence type="ECO:0000313" key="2">
    <source>
        <dbReference type="EMBL" id="KAG2387577.1"/>
    </source>
</evidence>
<evidence type="ECO:0000256" key="1">
    <source>
        <dbReference type="SAM" id="MobiDB-lite"/>
    </source>
</evidence>
<feature type="compositionally biased region" description="Basic residues" evidence="1">
    <location>
        <begin position="1"/>
        <end position="16"/>
    </location>
</feature>
<dbReference type="RefSeq" id="XP_044551569.1">
    <property type="nucleotide sequence ID" value="XM_044687394.1"/>
</dbReference>
<evidence type="ECO:0000313" key="3">
    <source>
        <dbReference type="Proteomes" id="UP000816034"/>
    </source>
</evidence>
<dbReference type="AlphaFoldDB" id="A0AA88GRL2"/>
<feature type="compositionally biased region" description="Polar residues" evidence="1">
    <location>
        <begin position="17"/>
        <end position="27"/>
    </location>
</feature>
<dbReference type="EMBL" id="PYSW02000012">
    <property type="protein sequence ID" value="KAG2387577.1"/>
    <property type="molecule type" value="Genomic_DNA"/>
</dbReference>
<comment type="caution">
    <text evidence="2">The sequence shown here is derived from an EMBL/GenBank/DDBJ whole genome shotgun (WGS) entry which is preliminary data.</text>
</comment>
<name>A0AA88GRL2_NAELO</name>
<protein>
    <submittedName>
        <fullName evidence="2">Uncharacterized protein</fullName>
    </submittedName>
</protein>
<sequence>MAPQLKKTRTPTKSKSAKSSQMPTQPTFSIYETTYESNHHGAQLSENLKQSLHKRAPLSTKITYTADHKEHHLNGTISSCQPVGFNPENETYKLLHPSIKYASETKSSFTTPVLAPNIEENYALNTQKIEEMQQEMKYTMATPSDSSEIKELMGLYSTTTKSNHDKTKPFSTASSQTKAIVFRDAQQRGKVKTGVKSFAHTVDMSVPPPSVLKDDLRIKANVIPQSFAHTSNFGMSPTTKEHFNPIHEKHEESHELKLSSSSRVAMNQTKTEVVGQTNASEQKSKYVAYPKSEYVSHAKTFSTPQVFTYRKDAVNGVPYSKPVKPTLIHE</sequence>
<keyword evidence="3" id="KW-1185">Reference proteome</keyword>
<feature type="region of interest" description="Disordered" evidence="1">
    <location>
        <begin position="1"/>
        <end position="27"/>
    </location>
</feature>
<dbReference type="GeneID" id="68093627"/>
<reference evidence="2 3" key="1">
    <citation type="journal article" date="2018" name="BMC Genomics">
        <title>The genome of Naegleria lovaniensis, the basis for a comparative approach to unravel pathogenicity factors of the human pathogenic amoeba N. fowleri.</title>
        <authorList>
            <person name="Liechti N."/>
            <person name="Schurch N."/>
            <person name="Bruggmann R."/>
            <person name="Wittwer M."/>
        </authorList>
    </citation>
    <scope>NUCLEOTIDE SEQUENCE [LARGE SCALE GENOMIC DNA]</scope>
    <source>
        <strain evidence="2 3">ATCC 30569</strain>
    </source>
</reference>